<protein>
    <recommendedName>
        <fullName evidence="4">Lipoprotein</fullName>
    </recommendedName>
</protein>
<comment type="caution">
    <text evidence="2">The sequence shown here is derived from an EMBL/GenBank/DDBJ whole genome shotgun (WGS) entry which is preliminary data.</text>
</comment>
<feature type="chain" id="PRO_5045802685" description="Lipoprotein" evidence="1">
    <location>
        <begin position="22"/>
        <end position="189"/>
    </location>
</feature>
<evidence type="ECO:0000313" key="2">
    <source>
        <dbReference type="EMBL" id="MDQ0202293.1"/>
    </source>
</evidence>
<keyword evidence="1" id="KW-0732">Signal</keyword>
<evidence type="ECO:0000256" key="1">
    <source>
        <dbReference type="SAM" id="SignalP"/>
    </source>
</evidence>
<evidence type="ECO:0008006" key="4">
    <source>
        <dbReference type="Google" id="ProtNLM"/>
    </source>
</evidence>
<sequence>MKKKACIVSMCLLLFFLTSCMKTSNQSAKNVSSSNSTTSSNLKKNTELKGQDVSDITKLITPDELVYLHDGVKKTYTKEDQKFQTIIQLNNKRQTKKLGALKTELIYSNGFPSHGDYLIYKYTNTNYAPIYFELVPSPDERFENSVVNYYGSNTLPSYVKKDDPTKFRTYGHLAPADELLAHLNAKLKN</sequence>
<evidence type="ECO:0000313" key="3">
    <source>
        <dbReference type="Proteomes" id="UP001224122"/>
    </source>
</evidence>
<organism evidence="2 3">
    <name type="scientific">Neobacillus ginsengisoli</name>
    <dbReference type="NCBI Taxonomy" id="904295"/>
    <lineage>
        <taxon>Bacteria</taxon>
        <taxon>Bacillati</taxon>
        <taxon>Bacillota</taxon>
        <taxon>Bacilli</taxon>
        <taxon>Bacillales</taxon>
        <taxon>Bacillaceae</taxon>
        <taxon>Neobacillus</taxon>
    </lineage>
</organism>
<dbReference type="RefSeq" id="WP_307414318.1">
    <property type="nucleotide sequence ID" value="NZ_JAUSTW010000024.1"/>
</dbReference>
<proteinExistence type="predicted"/>
<dbReference type="Proteomes" id="UP001224122">
    <property type="component" value="Unassembled WGS sequence"/>
</dbReference>
<gene>
    <name evidence="2" type="ORF">J2S10_005530</name>
</gene>
<accession>A0ABT9Y3A2</accession>
<reference evidence="2 3" key="1">
    <citation type="submission" date="2023-07" db="EMBL/GenBank/DDBJ databases">
        <title>Genomic Encyclopedia of Type Strains, Phase IV (KMG-IV): sequencing the most valuable type-strain genomes for metagenomic binning, comparative biology and taxonomic classification.</title>
        <authorList>
            <person name="Goeker M."/>
        </authorList>
    </citation>
    <scope>NUCLEOTIDE SEQUENCE [LARGE SCALE GENOMIC DNA]</scope>
    <source>
        <strain evidence="2 3">DSM 27594</strain>
    </source>
</reference>
<name>A0ABT9Y3A2_9BACI</name>
<keyword evidence="3" id="KW-1185">Reference proteome</keyword>
<feature type="signal peptide" evidence="1">
    <location>
        <begin position="1"/>
        <end position="21"/>
    </location>
</feature>
<dbReference type="PROSITE" id="PS51257">
    <property type="entry name" value="PROKAR_LIPOPROTEIN"/>
    <property type="match status" value="1"/>
</dbReference>
<dbReference type="EMBL" id="JAUSTW010000024">
    <property type="protein sequence ID" value="MDQ0202293.1"/>
    <property type="molecule type" value="Genomic_DNA"/>
</dbReference>